<dbReference type="Gene3D" id="1.10.101.10">
    <property type="entry name" value="PGBD-like superfamily/PGBD"/>
    <property type="match status" value="1"/>
</dbReference>
<dbReference type="SUPFAM" id="SSF53955">
    <property type="entry name" value="Lysozyme-like"/>
    <property type="match status" value="1"/>
</dbReference>
<dbReference type="Gene3D" id="1.10.8.350">
    <property type="entry name" value="Bacterial muramidase"/>
    <property type="match status" value="1"/>
</dbReference>
<feature type="domain" description="Peptidoglycan binding-like" evidence="2">
    <location>
        <begin position="334"/>
        <end position="389"/>
    </location>
</feature>
<dbReference type="AlphaFoldDB" id="A0A849I5Q6"/>
<reference evidence="4 5" key="1">
    <citation type="submission" date="2020-04" db="EMBL/GenBank/DDBJ databases">
        <title>Enterovirga sp. isolate from soil.</title>
        <authorList>
            <person name="Chea S."/>
            <person name="Kim D.-U."/>
        </authorList>
    </citation>
    <scope>NUCLEOTIDE SEQUENCE [LARGE SCALE GENOMIC DNA]</scope>
    <source>
        <strain evidence="4 5">DB1703</strain>
    </source>
</reference>
<dbReference type="InterPro" id="IPR031304">
    <property type="entry name" value="SLT_2"/>
</dbReference>
<dbReference type="Gene3D" id="1.10.530.10">
    <property type="match status" value="1"/>
</dbReference>
<comment type="caution">
    <text evidence="4">The sequence shown here is derived from an EMBL/GenBank/DDBJ whole genome shotgun (WGS) entry which is preliminary data.</text>
</comment>
<proteinExistence type="predicted"/>
<protein>
    <submittedName>
        <fullName evidence="4">Lytic murein transglycosylase</fullName>
    </submittedName>
</protein>
<evidence type="ECO:0000259" key="3">
    <source>
        <dbReference type="Pfam" id="PF13406"/>
    </source>
</evidence>
<name>A0A849I5Q6_9HYPH</name>
<dbReference type="EMBL" id="JABEPP010000001">
    <property type="protein sequence ID" value="NNM71665.1"/>
    <property type="molecule type" value="Genomic_DNA"/>
</dbReference>
<dbReference type="RefSeq" id="WP_171217098.1">
    <property type="nucleotide sequence ID" value="NZ_JABEPP010000001.1"/>
</dbReference>
<dbReference type="InterPro" id="IPR002477">
    <property type="entry name" value="Peptidoglycan-bd-like"/>
</dbReference>
<dbReference type="PANTHER" id="PTHR30163:SF10">
    <property type="entry name" value="TRANSGLYCOLASE-RELATED"/>
    <property type="match status" value="1"/>
</dbReference>
<dbReference type="NCBIfam" id="TIGR02283">
    <property type="entry name" value="MltB_2"/>
    <property type="match status" value="1"/>
</dbReference>
<dbReference type="Proteomes" id="UP000564885">
    <property type="component" value="Unassembled WGS sequence"/>
</dbReference>
<dbReference type="InterPro" id="IPR043426">
    <property type="entry name" value="MltB-like"/>
</dbReference>
<dbReference type="Pfam" id="PF01471">
    <property type="entry name" value="PG_binding_1"/>
    <property type="match status" value="1"/>
</dbReference>
<evidence type="ECO:0000313" key="4">
    <source>
        <dbReference type="EMBL" id="NNM71665.1"/>
    </source>
</evidence>
<organism evidence="4 5">
    <name type="scientific">Enterovirga aerilata</name>
    <dbReference type="NCBI Taxonomy" id="2730920"/>
    <lineage>
        <taxon>Bacteria</taxon>
        <taxon>Pseudomonadati</taxon>
        <taxon>Pseudomonadota</taxon>
        <taxon>Alphaproteobacteria</taxon>
        <taxon>Hyphomicrobiales</taxon>
        <taxon>Methylobacteriaceae</taxon>
        <taxon>Enterovirga</taxon>
    </lineage>
</organism>
<accession>A0A849I5Q6</accession>
<dbReference type="InterPro" id="IPR036365">
    <property type="entry name" value="PGBD-like_sf"/>
</dbReference>
<evidence type="ECO:0000259" key="2">
    <source>
        <dbReference type="Pfam" id="PF01471"/>
    </source>
</evidence>
<dbReference type="GO" id="GO:0009253">
    <property type="term" value="P:peptidoglycan catabolic process"/>
    <property type="evidence" value="ECO:0007669"/>
    <property type="project" value="TreeGrafter"/>
</dbReference>
<dbReference type="InterPro" id="IPR011970">
    <property type="entry name" value="MltB_2"/>
</dbReference>
<evidence type="ECO:0000313" key="5">
    <source>
        <dbReference type="Proteomes" id="UP000564885"/>
    </source>
</evidence>
<keyword evidence="1" id="KW-0732">Signal</keyword>
<keyword evidence="5" id="KW-1185">Reference proteome</keyword>
<feature type="chain" id="PRO_5032562727" evidence="1">
    <location>
        <begin position="22"/>
        <end position="390"/>
    </location>
</feature>
<dbReference type="GO" id="GO:0008933">
    <property type="term" value="F:peptidoglycan lytic transglycosylase activity"/>
    <property type="evidence" value="ECO:0007669"/>
    <property type="project" value="TreeGrafter"/>
</dbReference>
<feature type="domain" description="Transglycosylase SLT" evidence="3">
    <location>
        <begin position="23"/>
        <end position="313"/>
    </location>
</feature>
<dbReference type="Pfam" id="PF13406">
    <property type="entry name" value="SLT_2"/>
    <property type="match status" value="1"/>
</dbReference>
<dbReference type="SUPFAM" id="SSF47090">
    <property type="entry name" value="PGBD-like"/>
    <property type="match status" value="1"/>
</dbReference>
<evidence type="ECO:0000256" key="1">
    <source>
        <dbReference type="SAM" id="SignalP"/>
    </source>
</evidence>
<dbReference type="InterPro" id="IPR036366">
    <property type="entry name" value="PGBDSf"/>
</dbReference>
<dbReference type="InterPro" id="IPR023346">
    <property type="entry name" value="Lysozyme-like_dom_sf"/>
</dbReference>
<dbReference type="PANTHER" id="PTHR30163">
    <property type="entry name" value="MEMBRANE-BOUND LYTIC MUREIN TRANSGLYCOSYLASE B"/>
    <property type="match status" value="1"/>
</dbReference>
<feature type="signal peptide" evidence="1">
    <location>
        <begin position="1"/>
        <end position="21"/>
    </location>
</feature>
<gene>
    <name evidence="4" type="ORF">HJG44_04535</name>
</gene>
<dbReference type="CDD" id="cd13399">
    <property type="entry name" value="Slt35-like"/>
    <property type="match status" value="1"/>
</dbReference>
<sequence length="390" mass="42220">MLTRSAAILVATCLSTLPALANFDTCLSGLKAAATAKGVSGSTFDRATRGLEPDMKVIELMNNQPEFKTPIWDYLATLNDEEKVAEGQQMLRRYAPILAAAEARFGVDRHTIVAVWGVESDYGKAGGTMPLVQALATGACYAPRRQGFFRDEFVSTLRIIERGDLEARDLKGSWAGAFGHTQFIPSTYLRLAVDGDGDGRRDLVNSVADALHSTANFMAKAGWQTGNTWGYEVRVPDGYSGPTGRTSKHPVSFWTARGLRKVNGAALSGSGKAGLIMPAGRDGPAFLVFKNYDCAYSYNGADSYALAISILSDRLKGRPGIQTAWPTDDPPLSRAERRILQQKLTARGYDVGEPDGRVGQKTREAIKDIERQLGMKPTGRPGGRVLQALR</sequence>